<dbReference type="OrthoDB" id="19657at2759"/>
<feature type="domain" description="AB hydrolase-1" evidence="1">
    <location>
        <begin position="28"/>
        <end position="259"/>
    </location>
</feature>
<dbReference type="InterPro" id="IPR029058">
    <property type="entry name" value="AB_hydrolase_fold"/>
</dbReference>
<dbReference type="GO" id="GO:0046464">
    <property type="term" value="P:acylglycerol catabolic process"/>
    <property type="evidence" value="ECO:0007669"/>
    <property type="project" value="TreeGrafter"/>
</dbReference>
<keyword evidence="3" id="KW-1185">Reference proteome</keyword>
<dbReference type="Proteomes" id="UP001063166">
    <property type="component" value="Unassembled WGS sequence"/>
</dbReference>
<gene>
    <name evidence="2" type="ORF">LshimejAT787_0112270</name>
</gene>
<dbReference type="InterPro" id="IPR050266">
    <property type="entry name" value="AB_hydrolase_sf"/>
</dbReference>
<dbReference type="GO" id="GO:0016020">
    <property type="term" value="C:membrane"/>
    <property type="evidence" value="ECO:0007669"/>
    <property type="project" value="TreeGrafter"/>
</dbReference>
<reference evidence="2" key="1">
    <citation type="submission" date="2022-07" db="EMBL/GenBank/DDBJ databases">
        <title>The genome of Lyophyllum shimeji provides insight into the initial evolution of ectomycorrhizal fungal genome.</title>
        <authorList>
            <person name="Kobayashi Y."/>
            <person name="Shibata T."/>
            <person name="Hirakawa H."/>
            <person name="Shigenobu S."/>
            <person name="Nishiyama T."/>
            <person name="Yamada A."/>
            <person name="Hasebe M."/>
            <person name="Kawaguchi M."/>
        </authorList>
    </citation>
    <scope>NUCLEOTIDE SEQUENCE</scope>
    <source>
        <strain evidence="2">AT787</strain>
    </source>
</reference>
<dbReference type="PANTHER" id="PTHR43798">
    <property type="entry name" value="MONOACYLGLYCEROL LIPASE"/>
    <property type="match status" value="1"/>
</dbReference>
<dbReference type="GO" id="GO:0047372">
    <property type="term" value="F:monoacylglycerol lipase activity"/>
    <property type="evidence" value="ECO:0007669"/>
    <property type="project" value="TreeGrafter"/>
</dbReference>
<dbReference type="SUPFAM" id="SSF53474">
    <property type="entry name" value="alpha/beta-Hydrolases"/>
    <property type="match status" value="1"/>
</dbReference>
<sequence length="294" mass="33250">MATKFVSVPGNIKAAYRQVPEAPNPANPTLVLLHSFTTTHELFEPQFNDQELTSRVNLLAIDELGHGQTENPLGWSYWTQAQMALDDALHIPKVYALGTSQGGFIAARMWMLRADKVLGIIPVGSSMYSESDETRKLGAWNAPKVFPPWYDAFVSTRPKAEFEVPRRFTDDLIHYGFGEAPTKEQHEFWTQRIRDTYKGDEGRKKLLMCTICLEQRDSLELKLPEVTCPVLAIHGTKDGAYPLAVAQKYAEQLVNSAFCVLKVVQEGRNFLTATHPKETDKLVLNWIQDREGKR</sequence>
<evidence type="ECO:0000313" key="2">
    <source>
        <dbReference type="EMBL" id="GLB34343.1"/>
    </source>
</evidence>
<keyword evidence="2" id="KW-0378">Hydrolase</keyword>
<proteinExistence type="predicted"/>
<name>A0A9P3UIF7_LYOSH</name>
<dbReference type="PANTHER" id="PTHR43798:SF33">
    <property type="entry name" value="HYDROLASE, PUTATIVE (AFU_ORTHOLOGUE AFUA_2G14860)-RELATED"/>
    <property type="match status" value="1"/>
</dbReference>
<dbReference type="InterPro" id="IPR000073">
    <property type="entry name" value="AB_hydrolase_1"/>
</dbReference>
<keyword evidence="2" id="KW-0645">Protease</keyword>
<evidence type="ECO:0000313" key="3">
    <source>
        <dbReference type="Proteomes" id="UP001063166"/>
    </source>
</evidence>
<comment type="caution">
    <text evidence="2">The sequence shown here is derived from an EMBL/GenBank/DDBJ whole genome shotgun (WGS) entry which is preliminary data.</text>
</comment>
<dbReference type="EMBL" id="BRPK01000001">
    <property type="protein sequence ID" value="GLB34343.1"/>
    <property type="molecule type" value="Genomic_DNA"/>
</dbReference>
<accession>A0A9P3UIF7</accession>
<dbReference type="Pfam" id="PF00561">
    <property type="entry name" value="Abhydrolase_1"/>
    <property type="match status" value="1"/>
</dbReference>
<dbReference type="Gene3D" id="3.40.50.1820">
    <property type="entry name" value="alpha/beta hydrolase"/>
    <property type="match status" value="1"/>
</dbReference>
<dbReference type="AlphaFoldDB" id="A0A9P3UIF7"/>
<protein>
    <submittedName>
        <fullName evidence="2">Serine aminopeptidase, S33</fullName>
    </submittedName>
</protein>
<dbReference type="GO" id="GO:0004177">
    <property type="term" value="F:aminopeptidase activity"/>
    <property type="evidence" value="ECO:0007669"/>
    <property type="project" value="UniProtKB-KW"/>
</dbReference>
<organism evidence="2 3">
    <name type="scientific">Lyophyllum shimeji</name>
    <name type="common">Hon-shimeji</name>
    <name type="synonym">Tricholoma shimeji</name>
    <dbReference type="NCBI Taxonomy" id="47721"/>
    <lineage>
        <taxon>Eukaryota</taxon>
        <taxon>Fungi</taxon>
        <taxon>Dikarya</taxon>
        <taxon>Basidiomycota</taxon>
        <taxon>Agaricomycotina</taxon>
        <taxon>Agaricomycetes</taxon>
        <taxon>Agaricomycetidae</taxon>
        <taxon>Agaricales</taxon>
        <taxon>Tricholomatineae</taxon>
        <taxon>Lyophyllaceae</taxon>
        <taxon>Lyophyllum</taxon>
    </lineage>
</organism>
<keyword evidence="2" id="KW-0031">Aminopeptidase</keyword>
<evidence type="ECO:0000259" key="1">
    <source>
        <dbReference type="Pfam" id="PF00561"/>
    </source>
</evidence>